<sequence length="78" mass="8435">MFRKLPGWLTHTAARESGTIKRECSCWNGKPPTGSGLWTAEVAVARPARTNCFQAWAAPGLVLGWDLGFSVRSGSSKN</sequence>
<dbReference type="AlphaFoldDB" id="A0A0A9BQI6"/>
<proteinExistence type="predicted"/>
<name>A0A0A9BQI6_ARUDO</name>
<dbReference type="EMBL" id="GBRH01233472">
    <property type="protein sequence ID" value="JAD64423.1"/>
    <property type="molecule type" value="Transcribed_RNA"/>
</dbReference>
<reference evidence="1" key="2">
    <citation type="journal article" date="2015" name="Data Brief">
        <title>Shoot transcriptome of the giant reed, Arundo donax.</title>
        <authorList>
            <person name="Barrero R.A."/>
            <person name="Guerrero F.D."/>
            <person name="Moolhuijzen P."/>
            <person name="Goolsby J.A."/>
            <person name="Tidwell J."/>
            <person name="Bellgard S.E."/>
            <person name="Bellgard M.I."/>
        </authorList>
    </citation>
    <scope>NUCLEOTIDE SEQUENCE</scope>
    <source>
        <tissue evidence="1">Shoot tissue taken approximately 20 cm above the soil surface</tissue>
    </source>
</reference>
<reference evidence="1" key="1">
    <citation type="submission" date="2014-09" db="EMBL/GenBank/DDBJ databases">
        <authorList>
            <person name="Magalhaes I.L.F."/>
            <person name="Oliveira U."/>
            <person name="Santos F.R."/>
            <person name="Vidigal T.H.D.A."/>
            <person name="Brescovit A.D."/>
            <person name="Santos A.J."/>
        </authorList>
    </citation>
    <scope>NUCLEOTIDE SEQUENCE</scope>
    <source>
        <tissue evidence="1">Shoot tissue taken approximately 20 cm above the soil surface</tissue>
    </source>
</reference>
<evidence type="ECO:0000313" key="1">
    <source>
        <dbReference type="EMBL" id="JAD64423.1"/>
    </source>
</evidence>
<organism evidence="1">
    <name type="scientific">Arundo donax</name>
    <name type="common">Giant reed</name>
    <name type="synonym">Donax arundinaceus</name>
    <dbReference type="NCBI Taxonomy" id="35708"/>
    <lineage>
        <taxon>Eukaryota</taxon>
        <taxon>Viridiplantae</taxon>
        <taxon>Streptophyta</taxon>
        <taxon>Embryophyta</taxon>
        <taxon>Tracheophyta</taxon>
        <taxon>Spermatophyta</taxon>
        <taxon>Magnoliopsida</taxon>
        <taxon>Liliopsida</taxon>
        <taxon>Poales</taxon>
        <taxon>Poaceae</taxon>
        <taxon>PACMAD clade</taxon>
        <taxon>Arundinoideae</taxon>
        <taxon>Arundineae</taxon>
        <taxon>Arundo</taxon>
    </lineage>
</organism>
<protein>
    <submittedName>
        <fullName evidence="1">Uncharacterized protein</fullName>
    </submittedName>
</protein>
<accession>A0A0A9BQI6</accession>